<dbReference type="EC" id="2.3.1.286" evidence="3"/>
<dbReference type="GO" id="GO:0036055">
    <property type="term" value="F:protein-succinyllysine desuccinylase activity"/>
    <property type="evidence" value="ECO:0007669"/>
    <property type="project" value="UniProtKB-UniRule"/>
</dbReference>
<feature type="binding site" evidence="3 4">
    <location>
        <position position="158"/>
    </location>
    <ligand>
        <name>Zn(2+)</name>
        <dbReference type="ChEBI" id="CHEBI:29105"/>
    </ligand>
</feature>
<evidence type="ECO:0000259" key="5">
    <source>
        <dbReference type="PROSITE" id="PS50305"/>
    </source>
</evidence>
<sequence length="254" mass="27732">MTSADFQPKMVTALREAKKKTVLTGAGVSAESGIPTFRDALTGLWQHFDAERLATPEAFQRDPALVWGWYEWRRMKVLAAQPNAVHLAISALADRVSHLSLFTQNVDDLHERAGSTDVQHLHGSLLHPRCFECGNPFTLPDGIPEEPHAGRRLSPPKCQACGGLVRPGVVWFNEALPAHILSSAMESARSCDLLIVLGTSGVVYPVAHLPEVARSSGRKIIQINSAPSELDSICTWNVRGRAGQLFPTLLSRAF</sequence>
<comment type="caution">
    <text evidence="3">Lacks conserved residue(s) required for the propagation of feature annotation.</text>
</comment>
<dbReference type="GO" id="GO:0008270">
    <property type="term" value="F:zinc ion binding"/>
    <property type="evidence" value="ECO:0007669"/>
    <property type="project" value="UniProtKB-UniRule"/>
</dbReference>
<comment type="caution">
    <text evidence="6">The sequence shown here is derived from an EMBL/GenBank/DDBJ whole genome shotgun (WGS) entry which is preliminary data.</text>
</comment>
<dbReference type="InterPro" id="IPR026591">
    <property type="entry name" value="Sirtuin_cat_small_dom_sf"/>
</dbReference>
<dbReference type="SUPFAM" id="SSF52467">
    <property type="entry name" value="DHS-like NAD/FAD-binding domain"/>
    <property type="match status" value="1"/>
</dbReference>
<dbReference type="CDD" id="cd01412">
    <property type="entry name" value="SIRT5_Af1_CobB"/>
    <property type="match status" value="1"/>
</dbReference>
<gene>
    <name evidence="3" type="primary">cobB</name>
    <name evidence="6" type="ORF">EV672_103151</name>
</gene>
<name>A0A4R6REG7_9BURK</name>
<evidence type="ECO:0000256" key="1">
    <source>
        <dbReference type="ARBA" id="ARBA00022679"/>
    </source>
</evidence>
<keyword evidence="7" id="KW-1185">Reference proteome</keyword>
<dbReference type="NCBIfam" id="NF001753">
    <property type="entry name" value="PRK00481.1-3"/>
    <property type="match status" value="1"/>
</dbReference>
<dbReference type="PROSITE" id="PS50305">
    <property type="entry name" value="SIRTUIN"/>
    <property type="match status" value="1"/>
</dbReference>
<comment type="function">
    <text evidence="3">NAD-dependent lysine deacetylase and desuccinylase that specifically removes acetyl and succinyl groups on target proteins. Modulates the activities of several proteins which are inactive in their acylated form.</text>
</comment>
<dbReference type="Gene3D" id="3.30.1600.10">
    <property type="entry name" value="SIR2/SIRT2 'Small Domain"/>
    <property type="match status" value="1"/>
</dbReference>
<feature type="active site" description="Proton acceptor" evidence="3 4">
    <location>
        <position position="122"/>
    </location>
</feature>
<dbReference type="Gene3D" id="3.40.50.1220">
    <property type="entry name" value="TPP-binding domain"/>
    <property type="match status" value="1"/>
</dbReference>
<dbReference type="PANTHER" id="PTHR11085:SF10">
    <property type="entry name" value="NAD-DEPENDENT PROTEIN DEACYLASE SIRTUIN-5, MITOCHONDRIAL-RELATED"/>
    <property type="match status" value="1"/>
</dbReference>
<protein>
    <recommendedName>
        <fullName evidence="3">NAD-dependent protein deacylase</fullName>
        <ecNumber evidence="3">2.3.1.286</ecNumber>
    </recommendedName>
    <alternativeName>
        <fullName evidence="3">Regulatory protein SIR2 homolog</fullName>
    </alternativeName>
</protein>
<feature type="binding site" evidence="3 4">
    <location>
        <position position="161"/>
    </location>
    <ligand>
        <name>Zn(2+)</name>
        <dbReference type="ChEBI" id="CHEBI:29105"/>
    </ligand>
</feature>
<feature type="binding site" evidence="3">
    <location>
        <position position="70"/>
    </location>
    <ligand>
        <name>substrate</name>
    </ligand>
</feature>
<dbReference type="GO" id="GO:0005737">
    <property type="term" value="C:cytoplasm"/>
    <property type="evidence" value="ECO:0007669"/>
    <property type="project" value="UniProtKB-SubCell"/>
</dbReference>
<dbReference type="AlphaFoldDB" id="A0A4R6REG7"/>
<dbReference type="RefSeq" id="WP_133607692.1">
    <property type="nucleotide sequence ID" value="NZ_SNXW01000003.1"/>
</dbReference>
<dbReference type="InterPro" id="IPR027546">
    <property type="entry name" value="Sirtuin_class_III"/>
</dbReference>
<keyword evidence="2 3" id="KW-0520">NAD</keyword>
<feature type="binding site" evidence="3 4">
    <location>
        <position position="133"/>
    </location>
    <ligand>
        <name>Zn(2+)</name>
        <dbReference type="ChEBI" id="CHEBI:29105"/>
    </ligand>
</feature>
<comment type="catalytic activity">
    <reaction evidence="3">
        <text>N(6)-succinyl-L-lysyl-[protein] + NAD(+) + H2O = 2''-O-succinyl-ADP-D-ribose + nicotinamide + L-lysyl-[protein]</text>
        <dbReference type="Rhea" id="RHEA:47668"/>
        <dbReference type="Rhea" id="RHEA-COMP:9752"/>
        <dbReference type="Rhea" id="RHEA-COMP:11877"/>
        <dbReference type="ChEBI" id="CHEBI:15377"/>
        <dbReference type="ChEBI" id="CHEBI:17154"/>
        <dbReference type="ChEBI" id="CHEBI:29969"/>
        <dbReference type="ChEBI" id="CHEBI:57540"/>
        <dbReference type="ChEBI" id="CHEBI:87830"/>
        <dbReference type="ChEBI" id="CHEBI:87832"/>
    </reaction>
</comment>
<dbReference type="Proteomes" id="UP000294593">
    <property type="component" value="Unassembled WGS sequence"/>
</dbReference>
<feature type="binding site" evidence="3">
    <location>
        <begin position="198"/>
        <end position="200"/>
    </location>
    <ligand>
        <name>NAD(+)</name>
        <dbReference type="ChEBI" id="CHEBI:57540"/>
    </ligand>
</feature>
<evidence type="ECO:0000256" key="4">
    <source>
        <dbReference type="PROSITE-ProRule" id="PRU00236"/>
    </source>
</evidence>
<evidence type="ECO:0000313" key="6">
    <source>
        <dbReference type="EMBL" id="TDP84582.1"/>
    </source>
</evidence>
<feature type="binding site" evidence="3">
    <location>
        <position position="242"/>
    </location>
    <ligand>
        <name>NAD(+)</name>
        <dbReference type="ChEBI" id="CHEBI:57540"/>
    </ligand>
</feature>
<organism evidence="6 7">
    <name type="scientific">Aquabacterium commune</name>
    <dbReference type="NCBI Taxonomy" id="70586"/>
    <lineage>
        <taxon>Bacteria</taxon>
        <taxon>Pseudomonadati</taxon>
        <taxon>Pseudomonadota</taxon>
        <taxon>Betaproteobacteria</taxon>
        <taxon>Burkholderiales</taxon>
        <taxon>Aquabacterium</taxon>
    </lineage>
</organism>
<comment type="domain">
    <text evidence="3">2 residues (Tyr-70 and Arg-73) present in a large hydrophobic pocket are probably involved in substrate specificity. They are important for desuccinylation activity, but dispensable for deacetylation activity.</text>
</comment>
<dbReference type="InterPro" id="IPR003000">
    <property type="entry name" value="Sirtuin"/>
</dbReference>
<accession>A0A4R6REG7</accession>
<keyword evidence="1" id="KW-0808">Transferase</keyword>
<dbReference type="Pfam" id="PF02146">
    <property type="entry name" value="SIR2"/>
    <property type="match status" value="1"/>
</dbReference>
<dbReference type="EMBL" id="SNXW01000003">
    <property type="protein sequence ID" value="TDP84582.1"/>
    <property type="molecule type" value="Genomic_DNA"/>
</dbReference>
<dbReference type="GO" id="GO:0017136">
    <property type="term" value="F:histone deacetylase activity, NAD-dependent"/>
    <property type="evidence" value="ECO:0007669"/>
    <property type="project" value="TreeGrafter"/>
</dbReference>
<proteinExistence type="inferred from homology"/>
<comment type="subcellular location">
    <subcellularLocation>
        <location evidence="3">Cytoplasm</location>
    </subcellularLocation>
</comment>
<dbReference type="InterPro" id="IPR050134">
    <property type="entry name" value="NAD-dep_sirtuin_deacylases"/>
</dbReference>
<dbReference type="HAMAP" id="MF_01121">
    <property type="entry name" value="Sirtuin_ClassIII"/>
    <property type="match status" value="1"/>
</dbReference>
<keyword evidence="3 4" id="KW-0479">Metal-binding</keyword>
<dbReference type="OrthoDB" id="9800582at2"/>
<keyword evidence="3" id="KW-0963">Cytoplasm</keyword>
<keyword evidence="3 4" id="KW-0862">Zinc</keyword>
<feature type="binding site" evidence="3">
    <location>
        <begin position="104"/>
        <end position="107"/>
    </location>
    <ligand>
        <name>NAD(+)</name>
        <dbReference type="ChEBI" id="CHEBI:57540"/>
    </ligand>
</feature>
<dbReference type="PANTHER" id="PTHR11085">
    <property type="entry name" value="NAD-DEPENDENT PROTEIN DEACYLASE SIRTUIN-5, MITOCHONDRIAL-RELATED"/>
    <property type="match status" value="1"/>
</dbReference>
<feature type="domain" description="Deacetylase sirtuin-type" evidence="5">
    <location>
        <begin position="1"/>
        <end position="254"/>
    </location>
</feature>
<comment type="catalytic activity">
    <reaction evidence="3">
        <text>N(6)-acetyl-L-lysyl-[protein] + NAD(+) + H2O = 2''-O-acetyl-ADP-D-ribose + nicotinamide + L-lysyl-[protein]</text>
        <dbReference type="Rhea" id="RHEA:43636"/>
        <dbReference type="Rhea" id="RHEA-COMP:9752"/>
        <dbReference type="Rhea" id="RHEA-COMP:10731"/>
        <dbReference type="ChEBI" id="CHEBI:15377"/>
        <dbReference type="ChEBI" id="CHEBI:17154"/>
        <dbReference type="ChEBI" id="CHEBI:29969"/>
        <dbReference type="ChEBI" id="CHEBI:57540"/>
        <dbReference type="ChEBI" id="CHEBI:61930"/>
        <dbReference type="ChEBI" id="CHEBI:83767"/>
        <dbReference type="EC" id="2.3.1.286"/>
    </reaction>
</comment>
<feature type="binding site" evidence="3">
    <location>
        <position position="73"/>
    </location>
    <ligand>
        <name>substrate</name>
    </ligand>
</feature>
<evidence type="ECO:0000256" key="3">
    <source>
        <dbReference type="HAMAP-Rule" id="MF_01121"/>
    </source>
</evidence>
<feature type="binding site" evidence="3 4">
    <location>
        <position position="130"/>
    </location>
    <ligand>
        <name>Zn(2+)</name>
        <dbReference type="ChEBI" id="CHEBI:29105"/>
    </ligand>
</feature>
<reference evidence="6 7" key="1">
    <citation type="submission" date="2019-03" db="EMBL/GenBank/DDBJ databases">
        <title>Genomic Encyclopedia of Type Strains, Phase IV (KMG-IV): sequencing the most valuable type-strain genomes for metagenomic binning, comparative biology and taxonomic classification.</title>
        <authorList>
            <person name="Goeker M."/>
        </authorList>
    </citation>
    <scope>NUCLEOTIDE SEQUENCE [LARGE SCALE GENOMIC DNA]</scope>
    <source>
        <strain evidence="6 7">DSM 11901</strain>
    </source>
</reference>
<dbReference type="GO" id="GO:0036054">
    <property type="term" value="F:protein-malonyllysine demalonylase activity"/>
    <property type="evidence" value="ECO:0007669"/>
    <property type="project" value="InterPro"/>
</dbReference>
<evidence type="ECO:0000313" key="7">
    <source>
        <dbReference type="Proteomes" id="UP000294593"/>
    </source>
</evidence>
<comment type="similarity">
    <text evidence="3">Belongs to the sirtuin family. Class III subfamily.</text>
</comment>
<dbReference type="GO" id="GO:0070403">
    <property type="term" value="F:NAD+ binding"/>
    <property type="evidence" value="ECO:0007669"/>
    <property type="project" value="UniProtKB-UniRule"/>
</dbReference>
<evidence type="ECO:0000256" key="2">
    <source>
        <dbReference type="ARBA" id="ARBA00023027"/>
    </source>
</evidence>
<dbReference type="InterPro" id="IPR029035">
    <property type="entry name" value="DHS-like_NAD/FAD-binding_dom"/>
</dbReference>
<comment type="cofactor">
    <cofactor evidence="3">
        <name>Zn(2+)</name>
        <dbReference type="ChEBI" id="CHEBI:29105"/>
    </cofactor>
    <text evidence="3">Binds 1 zinc ion per subunit.</text>
</comment>
<feature type="binding site" evidence="3">
    <location>
        <begin position="224"/>
        <end position="226"/>
    </location>
    <ligand>
        <name>NAD(+)</name>
        <dbReference type="ChEBI" id="CHEBI:57540"/>
    </ligand>
</feature>
<dbReference type="InterPro" id="IPR026590">
    <property type="entry name" value="Ssirtuin_cat_dom"/>
</dbReference>